<reference evidence="2" key="1">
    <citation type="submission" date="2025-08" db="UniProtKB">
        <authorList>
            <consortium name="RefSeq"/>
        </authorList>
    </citation>
    <scope>IDENTIFICATION</scope>
</reference>
<keyword evidence="1" id="KW-0472">Membrane</keyword>
<organism evidence="2">
    <name type="scientific">Nicotiana tabacum</name>
    <name type="common">Common tobacco</name>
    <dbReference type="NCBI Taxonomy" id="4097"/>
    <lineage>
        <taxon>Eukaryota</taxon>
        <taxon>Viridiplantae</taxon>
        <taxon>Streptophyta</taxon>
        <taxon>Embryophyta</taxon>
        <taxon>Tracheophyta</taxon>
        <taxon>Spermatophyta</taxon>
        <taxon>Magnoliopsida</taxon>
        <taxon>eudicotyledons</taxon>
        <taxon>Gunneridae</taxon>
        <taxon>Pentapetalae</taxon>
        <taxon>asterids</taxon>
        <taxon>lamiids</taxon>
        <taxon>Solanales</taxon>
        <taxon>Solanaceae</taxon>
        <taxon>Nicotianoideae</taxon>
        <taxon>Nicotianeae</taxon>
        <taxon>Nicotiana</taxon>
    </lineage>
</organism>
<dbReference type="AlphaFoldDB" id="A0A1S3XG69"/>
<evidence type="ECO:0000313" key="2">
    <source>
        <dbReference type="RefSeq" id="XP_016438915.1"/>
    </source>
</evidence>
<proteinExistence type="predicted"/>
<sequence length="119" mass="13601">MMLLDGHQKNIILMINCQPVDKSAVEKLLVKILLHNLDLSGMKPLAIIMMLLLVFIMTGIQVCIMTVTMGSGILTIRRLSNMYHVPITMTPKQQRDKLKLPNHLMAQTLRKLLYLHQLL</sequence>
<keyword evidence="1" id="KW-0812">Transmembrane</keyword>
<name>A0A1S3XG69_TOBAC</name>
<dbReference type="PaxDb" id="4097-A0A1S3XG69"/>
<keyword evidence="1" id="KW-1133">Transmembrane helix</keyword>
<feature type="transmembrane region" description="Helical" evidence="1">
    <location>
        <begin position="45"/>
        <end position="74"/>
    </location>
</feature>
<dbReference type="KEGG" id="nta:107764838"/>
<protein>
    <submittedName>
        <fullName evidence="2">Uncharacterized protein</fullName>
    </submittedName>
</protein>
<dbReference type="RefSeq" id="XP_016438915.1">
    <property type="nucleotide sequence ID" value="XM_016583429.1"/>
</dbReference>
<evidence type="ECO:0000256" key="1">
    <source>
        <dbReference type="SAM" id="Phobius"/>
    </source>
</evidence>
<gene>
    <name evidence="2" type="primary">LOC107764838</name>
</gene>
<accession>A0A1S3XG69</accession>